<reference evidence="3 4" key="1">
    <citation type="submission" date="2022-12" db="EMBL/GenBank/DDBJ databases">
        <title>Chitinophagaceae gen. sp. nov., a new member of the family Chitinophagaceae, isolated from soil in a chemical factory.</title>
        <authorList>
            <person name="Ke Z."/>
        </authorList>
    </citation>
    <scope>NUCLEOTIDE SEQUENCE [LARGE SCALE GENOMIC DNA]</scope>
    <source>
        <strain evidence="3 4">LY-5</strain>
    </source>
</reference>
<evidence type="ECO:0000313" key="3">
    <source>
        <dbReference type="EMBL" id="MDA3615786.1"/>
    </source>
</evidence>
<dbReference type="InterPro" id="IPR025665">
    <property type="entry name" value="Beta-barrel_OMP_2"/>
</dbReference>
<dbReference type="Proteomes" id="UP001210231">
    <property type="component" value="Unassembled WGS sequence"/>
</dbReference>
<comment type="caution">
    <text evidence="3">The sequence shown here is derived from an EMBL/GenBank/DDBJ whole genome shotgun (WGS) entry which is preliminary data.</text>
</comment>
<accession>A0ABT4ULQ8</accession>
<evidence type="ECO:0000256" key="1">
    <source>
        <dbReference type="SAM" id="Phobius"/>
    </source>
</evidence>
<feature type="domain" description="Outer membrane protein beta-barrel" evidence="2">
    <location>
        <begin position="322"/>
        <end position="476"/>
    </location>
</feature>
<gene>
    <name evidence="3" type="ORF">O3P16_13285</name>
</gene>
<organism evidence="3 4">
    <name type="scientific">Polluticaenibacter yanchengensis</name>
    <dbReference type="NCBI Taxonomy" id="3014562"/>
    <lineage>
        <taxon>Bacteria</taxon>
        <taxon>Pseudomonadati</taxon>
        <taxon>Bacteroidota</taxon>
        <taxon>Chitinophagia</taxon>
        <taxon>Chitinophagales</taxon>
        <taxon>Chitinophagaceae</taxon>
        <taxon>Polluticaenibacter</taxon>
    </lineage>
</organism>
<name>A0ABT4ULQ8_9BACT</name>
<dbReference type="Pfam" id="PF13568">
    <property type="entry name" value="OMP_b-brl_2"/>
    <property type="match status" value="1"/>
</dbReference>
<dbReference type="RefSeq" id="WP_407032114.1">
    <property type="nucleotide sequence ID" value="NZ_JAQGEF010000017.1"/>
</dbReference>
<keyword evidence="1" id="KW-0812">Transmembrane</keyword>
<dbReference type="EMBL" id="JAQGEF010000017">
    <property type="protein sequence ID" value="MDA3615786.1"/>
    <property type="molecule type" value="Genomic_DNA"/>
</dbReference>
<keyword evidence="4" id="KW-1185">Reference proteome</keyword>
<feature type="transmembrane region" description="Helical" evidence="1">
    <location>
        <begin position="44"/>
        <end position="66"/>
    </location>
</feature>
<keyword evidence="1" id="KW-0472">Membrane</keyword>
<protein>
    <submittedName>
        <fullName evidence="3">Outer membrane beta-barrel protein</fullName>
    </submittedName>
</protein>
<evidence type="ECO:0000313" key="4">
    <source>
        <dbReference type="Proteomes" id="UP001210231"/>
    </source>
</evidence>
<keyword evidence="1" id="KW-1133">Transmembrane helix</keyword>
<sequence length="531" mass="60649">MKRKLNFDDFEDFLAENAEELRMQPSDKVWHNIDKELHAGKRKWPALTFFSITICATVIASLFFIYPNKNIFEIDYKKATVVLPGTESLQSVTNGEVAKNQFILQDRSKVIKNTINDALPDYSSKAIEMNNPVALRNERAENINSIGALSQVNADALTKRLGYLFNRQNGLVFNINKTVSEYLLSNDIDNQLIVNSNIGEKQKRFTSSVLPGSNVVAEDEIIKKDKSLELKEEHAFESKVVNSNTAYNEMNLDSNQAHSLAYWDTLLNSKPYFESIKTELIAKKEKWQYAVYVTPSSSYRNYEEEAFFKDPNAPVTNTNGLNNMLSNNIDKYVKHKANFGFEAGAAIGYKFSSNLTVRLGAQVNYRGYEIDAFKADNQVVELNFNRGVYVDSFITYSNISNSGGFETVTLKNRFLQLSIPVFFNLDLFQYKKLGFSVEGGVQPTFNLVSSNYILSTDYNNYFIRSSLNRKFNINTQLSSLVHYKIKNVTLFAGPQIRYQLLSNYKKEYPVKEHLVDYGIKLGFYKTFSSKL</sequence>
<proteinExistence type="predicted"/>
<evidence type="ECO:0000259" key="2">
    <source>
        <dbReference type="Pfam" id="PF13568"/>
    </source>
</evidence>